<feature type="transmembrane region" description="Helical" evidence="4">
    <location>
        <begin position="354"/>
        <end position="374"/>
    </location>
</feature>
<keyword evidence="5" id="KW-0732">Signal</keyword>
<dbReference type="SUPFAM" id="SSF53474">
    <property type="entry name" value="alpha/beta-Hydrolases"/>
    <property type="match status" value="1"/>
</dbReference>
<accession>A0A1S2V5K9</accession>
<dbReference type="GO" id="GO:0016042">
    <property type="term" value="P:lipid catabolic process"/>
    <property type="evidence" value="ECO:0007669"/>
    <property type="project" value="UniProtKB-KW"/>
</dbReference>
<evidence type="ECO:0000256" key="3">
    <source>
        <dbReference type="ARBA" id="ARBA00023098"/>
    </source>
</evidence>
<feature type="transmembrane region" description="Helical" evidence="4">
    <location>
        <begin position="451"/>
        <end position="475"/>
    </location>
</feature>
<dbReference type="PANTHER" id="PTHR10272">
    <property type="entry name" value="PLATELET-ACTIVATING FACTOR ACETYLHYDROLASE"/>
    <property type="match status" value="1"/>
</dbReference>
<keyword evidence="9" id="KW-1185">Reference proteome</keyword>
<dbReference type="InterPro" id="IPR029058">
    <property type="entry name" value="AB_hydrolase_fold"/>
</dbReference>
<dbReference type="AlphaFoldDB" id="A0A1S2V5K9"/>
<reference evidence="7 9" key="2">
    <citation type="submission" date="2016-10" db="EMBL/GenBank/DDBJ databases">
        <authorList>
            <person name="Varghese N."/>
            <person name="Submissions S."/>
        </authorList>
    </citation>
    <scope>NUCLEOTIDE SEQUENCE [LARGE SCALE GENOMIC DNA]</scope>
    <source>
        <strain evidence="7 9">BS2773</strain>
    </source>
</reference>
<sequence length="511" mass="55787">MVRRWLSLLAVFMLPLLSMVCSGQVREVQRDLDALNAERPMHVAIWYPEGVCTAGAQELCLDKSAITHKVIVVSHGSMGASDDYAWVGNGLASKGYIVVGLNHFGESRVYGKHTQSLRATGMVWERALDVSRVLDALAKLNLFQKSVAWDDAIVIGHSAGGQTAALLAGARFDLHAFAKYCESLPDGVDRSCFYALDIKRAPSAYIALFNGSYRDPRVRKIVLLDPALGPALVEQSMAGSHIPALVVGALHDDFLPWSHHGARYAAAIPDAKTLLLEGNEGHFVFLSVCHYDDKVNGIPLCTDKAGVDRKVVHERLLSGLLAFVAPDDEIPLSGKRVVPAVADVPAAQLTVLEILHYTPRWVFGLFFALCVLGLMQTRTRQVRFSLALLLPIGMLMLSVAGVFQYTDYWGAGFGFWLAGLVAIGTIASRFMDANVVTRNKASGRLIMRGSWVPLLVILGIFITRYLLGVAQALQFPALDHWPVQMAVATGLGAWSSYFACRGWSCWRAARP</sequence>
<keyword evidence="4" id="KW-0472">Membrane</keyword>
<keyword evidence="4" id="KW-1133">Transmembrane helix</keyword>
<dbReference type="GO" id="GO:0003847">
    <property type="term" value="F:1-alkyl-2-acetylglycerophosphocholine esterase activity"/>
    <property type="evidence" value="ECO:0007669"/>
    <property type="project" value="TreeGrafter"/>
</dbReference>
<evidence type="ECO:0000256" key="4">
    <source>
        <dbReference type="SAM" id="Phobius"/>
    </source>
</evidence>
<keyword evidence="4" id="KW-0812">Transmembrane</keyword>
<evidence type="ECO:0000313" key="9">
    <source>
        <dbReference type="Proteomes" id="UP000182179"/>
    </source>
</evidence>
<feature type="signal peptide" evidence="5">
    <location>
        <begin position="1"/>
        <end position="23"/>
    </location>
</feature>
<dbReference type="EMBL" id="MDDR01000009">
    <property type="protein sequence ID" value="OIN54011.1"/>
    <property type="molecule type" value="Genomic_DNA"/>
</dbReference>
<name>A0A1S2V5K9_9PSED</name>
<feature type="transmembrane region" description="Helical" evidence="4">
    <location>
        <begin position="411"/>
        <end position="430"/>
    </location>
</feature>
<gene>
    <name evidence="6" type="ORF">BFL40_07435</name>
    <name evidence="7" type="ORF">SAMN04515675_0111</name>
</gene>
<reference evidence="6 8" key="1">
    <citation type="submission" date="2016-08" db="EMBL/GenBank/DDBJ databases">
        <title>Draft genome sequence of Pseudomonas costantinii LMG 22119, type strain isolated from cultivated mushroom (Agaricus bisporus) sporophores.</title>
        <authorList>
            <person name="Tambong J.T."/>
        </authorList>
    </citation>
    <scope>NUCLEOTIDE SEQUENCE [LARGE SCALE GENOMIC DNA]</scope>
    <source>
        <strain evidence="6 8">LMG 22119</strain>
    </source>
</reference>
<keyword evidence="3" id="KW-0443">Lipid metabolism</keyword>
<feature type="chain" id="PRO_5010226171" evidence="5">
    <location>
        <begin position="24"/>
        <end position="511"/>
    </location>
</feature>
<evidence type="ECO:0000256" key="1">
    <source>
        <dbReference type="ARBA" id="ARBA00022801"/>
    </source>
</evidence>
<dbReference type="Proteomes" id="UP000182179">
    <property type="component" value="Unassembled WGS sequence"/>
</dbReference>
<feature type="transmembrane region" description="Helical" evidence="4">
    <location>
        <begin position="386"/>
        <end position="405"/>
    </location>
</feature>
<dbReference type="PANTHER" id="PTHR10272:SF0">
    <property type="entry name" value="PLATELET-ACTIVATING FACTOR ACETYLHYDROLASE"/>
    <property type="match status" value="1"/>
</dbReference>
<comment type="caution">
    <text evidence="6">The sequence shown here is derived from an EMBL/GenBank/DDBJ whole genome shotgun (WGS) entry which is preliminary data.</text>
</comment>
<protein>
    <submittedName>
        <fullName evidence="7">Predicted dienelactone hydrolase</fullName>
    </submittedName>
</protein>
<organism evidence="6 8">
    <name type="scientific">Pseudomonas costantinii</name>
    <dbReference type="NCBI Taxonomy" id="168469"/>
    <lineage>
        <taxon>Bacteria</taxon>
        <taxon>Pseudomonadati</taxon>
        <taxon>Pseudomonadota</taxon>
        <taxon>Gammaproteobacteria</taxon>
        <taxon>Pseudomonadales</taxon>
        <taxon>Pseudomonadaceae</taxon>
        <taxon>Pseudomonas</taxon>
    </lineage>
</organism>
<feature type="transmembrane region" description="Helical" evidence="4">
    <location>
        <begin position="481"/>
        <end position="500"/>
    </location>
</feature>
<keyword evidence="2" id="KW-0442">Lipid degradation</keyword>
<dbReference type="Gene3D" id="3.40.50.1820">
    <property type="entry name" value="alpha/beta hydrolase"/>
    <property type="match status" value="1"/>
</dbReference>
<dbReference type="EMBL" id="FNTS01000002">
    <property type="protein sequence ID" value="SED16876.1"/>
    <property type="molecule type" value="Genomic_DNA"/>
</dbReference>
<evidence type="ECO:0000313" key="6">
    <source>
        <dbReference type="EMBL" id="OIN54011.1"/>
    </source>
</evidence>
<keyword evidence="1 7" id="KW-0378">Hydrolase</keyword>
<proteinExistence type="predicted"/>
<evidence type="ECO:0000256" key="2">
    <source>
        <dbReference type="ARBA" id="ARBA00022963"/>
    </source>
</evidence>
<evidence type="ECO:0000256" key="5">
    <source>
        <dbReference type="SAM" id="SignalP"/>
    </source>
</evidence>
<dbReference type="Pfam" id="PF20327">
    <property type="entry name" value="DUF6622"/>
    <property type="match status" value="1"/>
</dbReference>
<dbReference type="InterPro" id="IPR046730">
    <property type="entry name" value="DUF6622"/>
</dbReference>
<dbReference type="Proteomes" id="UP000181661">
    <property type="component" value="Unassembled WGS sequence"/>
</dbReference>
<evidence type="ECO:0000313" key="8">
    <source>
        <dbReference type="Proteomes" id="UP000181661"/>
    </source>
</evidence>
<evidence type="ECO:0000313" key="7">
    <source>
        <dbReference type="EMBL" id="SED16876.1"/>
    </source>
</evidence>